<dbReference type="Proteomes" id="UP000694005">
    <property type="component" value="Chromosome A03"/>
</dbReference>
<name>A0A3P6A218_BRACM</name>
<dbReference type="Gramene" id="A03p54630.2_BraZ1">
    <property type="protein sequence ID" value="A03p54630.2_BraZ1.CDS.1"/>
    <property type="gene ID" value="A03g54630.2_BraZ1"/>
</dbReference>
<dbReference type="EMBL" id="LS974619">
    <property type="protein sequence ID" value="CAG7884120.1"/>
    <property type="molecule type" value="Genomic_DNA"/>
</dbReference>
<accession>A0A3P6A218</accession>
<proteinExistence type="predicted"/>
<organism evidence="4">
    <name type="scientific">Brassica campestris</name>
    <name type="common">Field mustard</name>
    <dbReference type="NCBI Taxonomy" id="3711"/>
    <lineage>
        <taxon>Eukaryota</taxon>
        <taxon>Viridiplantae</taxon>
        <taxon>Streptophyta</taxon>
        <taxon>Embryophyta</taxon>
        <taxon>Tracheophyta</taxon>
        <taxon>Spermatophyta</taxon>
        <taxon>Magnoliopsida</taxon>
        <taxon>eudicotyledons</taxon>
        <taxon>Gunneridae</taxon>
        <taxon>Pentapetalae</taxon>
        <taxon>rosids</taxon>
        <taxon>malvids</taxon>
        <taxon>Brassicales</taxon>
        <taxon>Brassicaceae</taxon>
        <taxon>Brassiceae</taxon>
        <taxon>Brassica</taxon>
    </lineage>
</organism>
<dbReference type="EMBL" id="LR031572">
    <property type="protein sequence ID" value="VDC83235.1"/>
    <property type="molecule type" value="Genomic_DNA"/>
</dbReference>
<reference evidence="4" key="1">
    <citation type="submission" date="2018-11" db="EMBL/GenBank/DDBJ databases">
        <authorList>
            <consortium name="Genoscope - CEA"/>
            <person name="William W."/>
        </authorList>
    </citation>
    <scope>NUCLEOTIDE SEQUENCE</scope>
</reference>
<dbReference type="Gramene" id="A02p45310.2_BraZ1">
    <property type="protein sequence ID" value="A02p45310.2_BraZ1.CDS.1"/>
    <property type="gene ID" value="A02g45310.2_BraZ1"/>
</dbReference>
<gene>
    <name evidence="4" type="ORF">BRAA03T14453Z</name>
    <name evidence="2" type="ORF">BRAPAZ1V2_A02P45310.2</name>
    <name evidence="1" type="ORF">BRAPAZ1V2_A03P54630.2</name>
    <name evidence="3" type="ORF">BRAPAZ1V2_A04P07270.2</name>
</gene>
<dbReference type="Gramene" id="A04p07270.2_BraZ1">
    <property type="protein sequence ID" value="A04p07270.2_BraZ1.CDS.1"/>
    <property type="gene ID" value="A04g07270.2_BraZ1"/>
</dbReference>
<sequence>MKMAICYISNFFLYSLLYDIKDKLISTPSSVCS</sequence>
<evidence type="ECO:0000313" key="2">
    <source>
        <dbReference type="EMBL" id="CAG7895579.1"/>
    </source>
</evidence>
<evidence type="ECO:0000313" key="1">
    <source>
        <dbReference type="EMBL" id="CAG7884120.1"/>
    </source>
</evidence>
<evidence type="ECO:0000313" key="4">
    <source>
        <dbReference type="EMBL" id="VDC83235.1"/>
    </source>
</evidence>
<dbReference type="EMBL" id="LS974620">
    <property type="protein sequence ID" value="CAG7905826.1"/>
    <property type="molecule type" value="Genomic_DNA"/>
</dbReference>
<dbReference type="Proteomes" id="UP000694005">
    <property type="component" value="Chromosome A04"/>
</dbReference>
<dbReference type="EMBL" id="LS974618">
    <property type="protein sequence ID" value="CAG7895579.1"/>
    <property type="molecule type" value="Genomic_DNA"/>
</dbReference>
<dbReference type="AlphaFoldDB" id="A0A3P6A218"/>
<dbReference type="Proteomes" id="UP000694005">
    <property type="component" value="Chromosome A02"/>
</dbReference>
<protein>
    <submittedName>
        <fullName evidence="1 2">Uncharacterized protein</fullName>
    </submittedName>
</protein>
<evidence type="ECO:0000313" key="3">
    <source>
        <dbReference type="EMBL" id="CAG7905826.1"/>
    </source>
</evidence>